<organism evidence="1 2">
    <name type="scientific">Vararia minispora EC-137</name>
    <dbReference type="NCBI Taxonomy" id="1314806"/>
    <lineage>
        <taxon>Eukaryota</taxon>
        <taxon>Fungi</taxon>
        <taxon>Dikarya</taxon>
        <taxon>Basidiomycota</taxon>
        <taxon>Agaricomycotina</taxon>
        <taxon>Agaricomycetes</taxon>
        <taxon>Russulales</taxon>
        <taxon>Lachnocladiaceae</taxon>
        <taxon>Vararia</taxon>
    </lineage>
</organism>
<gene>
    <name evidence="1" type="ORF">K488DRAFT_67918</name>
</gene>
<proteinExistence type="predicted"/>
<accession>A0ACB8QWF7</accession>
<evidence type="ECO:0000313" key="1">
    <source>
        <dbReference type="EMBL" id="KAI0036164.1"/>
    </source>
</evidence>
<keyword evidence="2" id="KW-1185">Reference proteome</keyword>
<evidence type="ECO:0000313" key="2">
    <source>
        <dbReference type="Proteomes" id="UP000814128"/>
    </source>
</evidence>
<name>A0ACB8QWF7_9AGAM</name>
<dbReference type="Proteomes" id="UP000814128">
    <property type="component" value="Unassembled WGS sequence"/>
</dbReference>
<dbReference type="EMBL" id="MU273475">
    <property type="protein sequence ID" value="KAI0036164.1"/>
    <property type="molecule type" value="Genomic_DNA"/>
</dbReference>
<comment type="caution">
    <text evidence="1">The sequence shown here is derived from an EMBL/GenBank/DDBJ whole genome shotgun (WGS) entry which is preliminary data.</text>
</comment>
<reference evidence="1" key="2">
    <citation type="journal article" date="2022" name="New Phytol.">
        <title>Evolutionary transition to the ectomycorrhizal habit in the genomes of a hyperdiverse lineage of mushroom-forming fungi.</title>
        <authorList>
            <person name="Looney B."/>
            <person name="Miyauchi S."/>
            <person name="Morin E."/>
            <person name="Drula E."/>
            <person name="Courty P.E."/>
            <person name="Kohler A."/>
            <person name="Kuo A."/>
            <person name="LaButti K."/>
            <person name="Pangilinan J."/>
            <person name="Lipzen A."/>
            <person name="Riley R."/>
            <person name="Andreopoulos W."/>
            <person name="He G."/>
            <person name="Johnson J."/>
            <person name="Nolan M."/>
            <person name="Tritt A."/>
            <person name="Barry K.W."/>
            <person name="Grigoriev I.V."/>
            <person name="Nagy L.G."/>
            <person name="Hibbett D."/>
            <person name="Henrissat B."/>
            <person name="Matheny P.B."/>
            <person name="Labbe J."/>
            <person name="Martin F.M."/>
        </authorList>
    </citation>
    <scope>NUCLEOTIDE SEQUENCE</scope>
    <source>
        <strain evidence="1">EC-137</strain>
    </source>
</reference>
<sequence>MAKTLAEAPIFYLCVDCGGTKTAAVVVSSDGTVLSRTLSGGSNVTYLGVSAFLLAVGSAVASALATALSIPPISLPIKDEKDASGKPVSPFVLAAAWLGVSGLDSPATAVILTPLLVDLLGVAPPRLILSNDTHLLASPVSGLPDVQSAAAVIGGTGSIVVTFREAATGADGGEPLVQLARTGGYGWILGDEGGGFDVGRTAIRKLCMQYDAESAGEQPQAPLASGAPLLRDRVLGQFGVSDVLDLLGAVHVADPVGPPPLGVSKWEYMHYPREARLSTLSPLVFTSAFDDGDLLACAVVEECADKLATQIASILAPPGSPSLSDRRIVAADSVVCFGGSLVAIDRYRQLVLNALAQHGHVFRHVEVVHDPATAGAKALAIAWKNRLHS</sequence>
<protein>
    <submittedName>
        <fullName evidence="1">Uncharacterized protein</fullName>
    </submittedName>
</protein>
<reference evidence="1" key="1">
    <citation type="submission" date="2021-02" db="EMBL/GenBank/DDBJ databases">
        <authorList>
            <consortium name="DOE Joint Genome Institute"/>
            <person name="Ahrendt S."/>
            <person name="Looney B.P."/>
            <person name="Miyauchi S."/>
            <person name="Morin E."/>
            <person name="Drula E."/>
            <person name="Courty P.E."/>
            <person name="Chicoki N."/>
            <person name="Fauchery L."/>
            <person name="Kohler A."/>
            <person name="Kuo A."/>
            <person name="Labutti K."/>
            <person name="Pangilinan J."/>
            <person name="Lipzen A."/>
            <person name="Riley R."/>
            <person name="Andreopoulos W."/>
            <person name="He G."/>
            <person name="Johnson J."/>
            <person name="Barry K.W."/>
            <person name="Grigoriev I.V."/>
            <person name="Nagy L."/>
            <person name="Hibbett D."/>
            <person name="Henrissat B."/>
            <person name="Matheny P.B."/>
            <person name="Labbe J."/>
            <person name="Martin F."/>
        </authorList>
    </citation>
    <scope>NUCLEOTIDE SEQUENCE</scope>
    <source>
        <strain evidence="1">EC-137</strain>
    </source>
</reference>